<proteinExistence type="predicted"/>
<dbReference type="Proteomes" id="UP001231649">
    <property type="component" value="Chromosome 14"/>
</dbReference>
<sequence>MFYLHKSTTSTMITFKAVLIVISIIFIRNAHAVRTAAFPIGGLFNRETLPTSVQVFNNMIEANRMTTYHGRYLNSKVVDSYSTSLELCPFTSDDKGIVALIDARPTSGICDTTCLLCNRLNITHLFLGWEPTETLAEDFYSFSYHPPLELISKAYATLIKDLKWDKFTIMYEDDGSFLRLQEVINSWPSVGVEPILFKKLDPDGDNRETFKYIFKVARMSYHVLDCDVNNIHKYMNEIIQVENSTEYQSIILTNLDAYSLDFKGISALLANVSTLHLTTPSEATWKDKGMLQTKALGLETALVADALSHLEKAIRSLRIDENPTEPPPLCLKSSKSEYEDSAWPVGYDLREALRKTTTKGFSGHIEFDDEGRRVNFKLHYSKLNKESQFMYVGDWDFKTNVINYQKNIDDRSLAANNNTKLMIATREGKPYFDIVTSPNGTVYYRGYCVDLIDAIVKQIEKKHKVHLEYEFYKAPENKYGNQLEGTKKWDGIIGELLEHKAHLGICDLTITSERNAVVDFSIPFMTLGISLLFREEDPEAPDRFSFIKPLSLDVWLYLATTYVIVSFILLICARMCQGDWVNPHPCNQNPEKLENIWSFYNCLWLTMGAIMTQGCDILPRAAGSRWIAGMWWFFALIVTASYTANLSTFLSNSRRSNDIKDVKELSEQNKISYGAVTNASTYKFFESSNDKVYSKIWAVMSSAKPTVFTNNNDEGRDRVLRSKGKYAFFMESTSIEYYIKRNCKLKMLSSKLDSKEYGIAMPKSYPNKGWFDGAILSLQEKGELEKLKKKWWEVEDNDAPCGQNVKDEEDNDGSLQMKNTSGIFLVLGVGGILGLLVAIVDFMLHARQISVKERITFLEALSSEWHASLNPREVHKPVAPPRSAPPSTATPSPQRERSQSRAVSVLRAASSFINFDEIY</sequence>
<name>A0ACC2QR69_9NEOP</name>
<keyword evidence="2" id="KW-1185">Reference proteome</keyword>
<evidence type="ECO:0000313" key="1">
    <source>
        <dbReference type="EMBL" id="KAJ8723330.1"/>
    </source>
</evidence>
<protein>
    <submittedName>
        <fullName evidence="1">Uncharacterized protein</fullName>
    </submittedName>
</protein>
<gene>
    <name evidence="1" type="ORF">PYW08_003242</name>
</gene>
<evidence type="ECO:0000313" key="2">
    <source>
        <dbReference type="Proteomes" id="UP001231649"/>
    </source>
</evidence>
<organism evidence="1 2">
    <name type="scientific">Mythimna loreyi</name>
    <dbReference type="NCBI Taxonomy" id="667449"/>
    <lineage>
        <taxon>Eukaryota</taxon>
        <taxon>Metazoa</taxon>
        <taxon>Ecdysozoa</taxon>
        <taxon>Arthropoda</taxon>
        <taxon>Hexapoda</taxon>
        <taxon>Insecta</taxon>
        <taxon>Pterygota</taxon>
        <taxon>Neoptera</taxon>
        <taxon>Endopterygota</taxon>
        <taxon>Lepidoptera</taxon>
        <taxon>Glossata</taxon>
        <taxon>Ditrysia</taxon>
        <taxon>Noctuoidea</taxon>
        <taxon>Noctuidae</taxon>
        <taxon>Noctuinae</taxon>
        <taxon>Hadenini</taxon>
        <taxon>Mythimna</taxon>
    </lineage>
</organism>
<dbReference type="EMBL" id="CM056790">
    <property type="protein sequence ID" value="KAJ8723330.1"/>
    <property type="molecule type" value="Genomic_DNA"/>
</dbReference>
<reference evidence="1" key="1">
    <citation type="submission" date="2023-03" db="EMBL/GenBank/DDBJ databases">
        <title>Chromosome-level genomes of two armyworms, Mythimna separata and Mythimna loreyi, provide insights into the biosynthesis and reception of sex pheromones.</title>
        <authorList>
            <person name="Zhao H."/>
        </authorList>
    </citation>
    <scope>NUCLEOTIDE SEQUENCE</scope>
    <source>
        <strain evidence="1">BeijingLab</strain>
    </source>
</reference>
<accession>A0ACC2QR69</accession>
<comment type="caution">
    <text evidence="1">The sequence shown here is derived from an EMBL/GenBank/DDBJ whole genome shotgun (WGS) entry which is preliminary data.</text>
</comment>